<evidence type="ECO:0000256" key="5">
    <source>
        <dbReference type="ARBA" id="ARBA00022679"/>
    </source>
</evidence>
<evidence type="ECO:0000256" key="16">
    <source>
        <dbReference type="PIRSR" id="PIRSR600829-2"/>
    </source>
</evidence>
<keyword evidence="5" id="KW-0808">Transferase</keyword>
<dbReference type="CDD" id="cd14265">
    <property type="entry name" value="UDPK_IM_like"/>
    <property type="match status" value="1"/>
</dbReference>
<evidence type="ECO:0000256" key="18">
    <source>
        <dbReference type="PIRSR" id="PIRSR600829-4"/>
    </source>
</evidence>
<comment type="similarity">
    <text evidence="2">Belongs to the bacterial diacylglycerol kinase family.</text>
</comment>
<dbReference type="PANTHER" id="PTHR34299:SF1">
    <property type="entry name" value="DIACYLGLYCEROL KINASE"/>
    <property type="match status" value="1"/>
</dbReference>
<feature type="binding site" evidence="18">
    <location>
        <position position="73"/>
    </location>
    <ligand>
        <name>a divalent metal cation</name>
        <dbReference type="ChEBI" id="CHEBI:60240"/>
    </ligand>
</feature>
<dbReference type="InterPro" id="IPR036945">
    <property type="entry name" value="DAGK_sf"/>
</dbReference>
<keyword evidence="14" id="KW-1208">Phospholipid metabolism</keyword>
<feature type="binding site" evidence="17">
    <location>
        <begin position="91"/>
        <end position="92"/>
    </location>
    <ligand>
        <name>ATP</name>
        <dbReference type="ChEBI" id="CHEBI:30616"/>
    </ligand>
</feature>
<evidence type="ECO:0000256" key="15">
    <source>
        <dbReference type="PIRSR" id="PIRSR600829-1"/>
    </source>
</evidence>
<feature type="binding site" evidence="17">
    <location>
        <position position="73"/>
    </location>
    <ligand>
        <name>ATP</name>
        <dbReference type="ChEBI" id="CHEBI:30616"/>
    </ligand>
</feature>
<dbReference type="GO" id="GO:0008654">
    <property type="term" value="P:phospholipid biosynthetic process"/>
    <property type="evidence" value="ECO:0007669"/>
    <property type="project" value="UniProtKB-KW"/>
</dbReference>
<evidence type="ECO:0000256" key="3">
    <source>
        <dbReference type="ARBA" id="ARBA00022475"/>
    </source>
</evidence>
<sequence length="123" mass="14062">MTKSKNWWVVFKNAFQGVIYAFQTQRNFKIHLFLSFLVVFLAIWLDISKTEFLFLTLAIIFGLTVEMANTAFEKTVDLVIEKYHPQAKIAKDVSAGMMLIASFGLALMGLLILLPPLWQKLGF</sequence>
<dbReference type="PANTHER" id="PTHR34299">
    <property type="entry name" value="DIACYLGLYCEROL KINASE"/>
    <property type="match status" value="1"/>
</dbReference>
<keyword evidence="18" id="KW-0479">Metal-binding</keyword>
<dbReference type="Pfam" id="PF01219">
    <property type="entry name" value="DAGK_prokar"/>
    <property type="match status" value="1"/>
</dbReference>
<evidence type="ECO:0000256" key="10">
    <source>
        <dbReference type="ARBA" id="ARBA00022989"/>
    </source>
</evidence>
<gene>
    <name evidence="20" type="ORF">COU96_02620</name>
</gene>
<organism evidence="20 21">
    <name type="scientific">Candidatus Shapirobacteria bacterium CG10_big_fil_rev_8_21_14_0_10_38_14</name>
    <dbReference type="NCBI Taxonomy" id="1974483"/>
    <lineage>
        <taxon>Bacteria</taxon>
        <taxon>Candidatus Shapironibacteriota</taxon>
    </lineage>
</organism>
<keyword evidence="3" id="KW-1003">Cell membrane</keyword>
<keyword evidence="6 19" id="KW-0812">Transmembrane</keyword>
<evidence type="ECO:0000256" key="14">
    <source>
        <dbReference type="ARBA" id="ARBA00023264"/>
    </source>
</evidence>
<keyword evidence="9 17" id="KW-0067">ATP-binding</keyword>
<evidence type="ECO:0000256" key="7">
    <source>
        <dbReference type="ARBA" id="ARBA00022741"/>
    </source>
</evidence>
<reference evidence="21" key="1">
    <citation type="submission" date="2017-09" db="EMBL/GenBank/DDBJ databases">
        <title>Depth-based differentiation of microbial function through sediment-hosted aquifers and enrichment of novel symbionts in the deep terrestrial subsurface.</title>
        <authorList>
            <person name="Probst A.J."/>
            <person name="Ladd B."/>
            <person name="Jarett J.K."/>
            <person name="Geller-Mcgrath D.E."/>
            <person name="Sieber C.M.K."/>
            <person name="Emerson J.B."/>
            <person name="Anantharaman K."/>
            <person name="Thomas B.C."/>
            <person name="Malmstrom R."/>
            <person name="Stieglmeier M."/>
            <person name="Klingl A."/>
            <person name="Woyke T."/>
            <person name="Ryan C.M."/>
            <person name="Banfield J.F."/>
        </authorList>
    </citation>
    <scope>NUCLEOTIDE SEQUENCE [LARGE SCALE GENOMIC DNA]</scope>
</reference>
<dbReference type="EMBL" id="PFEL01000095">
    <property type="protein sequence ID" value="PJE68908.1"/>
    <property type="molecule type" value="Genomic_DNA"/>
</dbReference>
<keyword evidence="18" id="KW-0460">Magnesium</keyword>
<feature type="transmembrane region" description="Helical" evidence="19">
    <location>
        <begin position="93"/>
        <end position="114"/>
    </location>
</feature>
<evidence type="ECO:0000313" key="20">
    <source>
        <dbReference type="EMBL" id="PJE68908.1"/>
    </source>
</evidence>
<dbReference type="GO" id="GO:0005524">
    <property type="term" value="F:ATP binding"/>
    <property type="evidence" value="ECO:0007669"/>
    <property type="project" value="UniProtKB-KW"/>
</dbReference>
<feature type="transmembrane region" description="Helical" evidence="19">
    <location>
        <begin position="53"/>
        <end position="72"/>
    </location>
</feature>
<keyword evidence="7 17" id="KW-0547">Nucleotide-binding</keyword>
<comment type="cofactor">
    <cofactor evidence="18">
        <name>Mg(2+)</name>
        <dbReference type="ChEBI" id="CHEBI:18420"/>
    </cofactor>
    <text evidence="18">Mn(2+), Zn(2+), Cd(2+) and Co(2+) support activity to lesser extents.</text>
</comment>
<protein>
    <submittedName>
        <fullName evidence="20">Diacylglycerol kinase</fullName>
    </submittedName>
</protein>
<proteinExistence type="inferred from homology"/>
<comment type="subcellular location">
    <subcellularLocation>
        <location evidence="1">Cell membrane</location>
        <topology evidence="1">Multi-pass membrane protein</topology>
    </subcellularLocation>
</comment>
<feature type="binding site" evidence="16">
    <location>
        <position position="66"/>
    </location>
    <ligand>
        <name>substrate</name>
    </ligand>
</feature>
<keyword evidence="8 20" id="KW-0418">Kinase</keyword>
<keyword evidence="13" id="KW-0594">Phospholipid biosynthesis</keyword>
<evidence type="ECO:0000256" key="11">
    <source>
        <dbReference type="ARBA" id="ARBA00023098"/>
    </source>
</evidence>
<evidence type="ECO:0000256" key="6">
    <source>
        <dbReference type="ARBA" id="ARBA00022692"/>
    </source>
</evidence>
<dbReference type="AlphaFoldDB" id="A0A2M8L559"/>
<evidence type="ECO:0000256" key="9">
    <source>
        <dbReference type="ARBA" id="ARBA00022840"/>
    </source>
</evidence>
<keyword evidence="11" id="KW-0443">Lipid metabolism</keyword>
<dbReference type="InterPro" id="IPR000829">
    <property type="entry name" value="DAGK"/>
</dbReference>
<evidence type="ECO:0000256" key="8">
    <source>
        <dbReference type="ARBA" id="ARBA00022777"/>
    </source>
</evidence>
<comment type="caution">
    <text evidence="20">The sequence shown here is derived from an EMBL/GenBank/DDBJ whole genome shotgun (WGS) entry which is preliminary data.</text>
</comment>
<evidence type="ECO:0000256" key="12">
    <source>
        <dbReference type="ARBA" id="ARBA00023136"/>
    </source>
</evidence>
<keyword evidence="4" id="KW-0444">Lipid biosynthesis</keyword>
<accession>A0A2M8L559</accession>
<dbReference type="Proteomes" id="UP000229500">
    <property type="component" value="Unassembled WGS sequence"/>
</dbReference>
<name>A0A2M8L559_9BACT</name>
<dbReference type="GO" id="GO:0046872">
    <property type="term" value="F:metal ion binding"/>
    <property type="evidence" value="ECO:0007669"/>
    <property type="project" value="UniProtKB-KW"/>
</dbReference>
<dbReference type="Gene3D" id="1.10.287.3610">
    <property type="match status" value="1"/>
</dbReference>
<evidence type="ECO:0000256" key="13">
    <source>
        <dbReference type="ARBA" id="ARBA00023209"/>
    </source>
</evidence>
<dbReference type="GO" id="GO:0005886">
    <property type="term" value="C:plasma membrane"/>
    <property type="evidence" value="ECO:0007669"/>
    <property type="project" value="UniProtKB-SubCell"/>
</dbReference>
<evidence type="ECO:0000256" key="1">
    <source>
        <dbReference type="ARBA" id="ARBA00004651"/>
    </source>
</evidence>
<evidence type="ECO:0000256" key="17">
    <source>
        <dbReference type="PIRSR" id="PIRSR600829-3"/>
    </source>
</evidence>
<evidence type="ECO:0000256" key="19">
    <source>
        <dbReference type="SAM" id="Phobius"/>
    </source>
</evidence>
<evidence type="ECO:0000256" key="4">
    <source>
        <dbReference type="ARBA" id="ARBA00022516"/>
    </source>
</evidence>
<keyword evidence="12 19" id="KW-0472">Membrane</keyword>
<feature type="active site" description="Proton acceptor" evidence="15">
    <location>
        <position position="66"/>
    </location>
</feature>
<feature type="transmembrane region" description="Helical" evidence="19">
    <location>
        <begin position="30"/>
        <end position="47"/>
    </location>
</feature>
<keyword evidence="10 19" id="KW-1133">Transmembrane helix</keyword>
<evidence type="ECO:0000256" key="2">
    <source>
        <dbReference type="ARBA" id="ARBA00005967"/>
    </source>
</evidence>
<dbReference type="InterPro" id="IPR033717">
    <property type="entry name" value="UDPK"/>
</dbReference>
<evidence type="ECO:0000313" key="21">
    <source>
        <dbReference type="Proteomes" id="UP000229500"/>
    </source>
</evidence>
<dbReference type="GO" id="GO:0016301">
    <property type="term" value="F:kinase activity"/>
    <property type="evidence" value="ECO:0007669"/>
    <property type="project" value="UniProtKB-KW"/>
</dbReference>